<gene>
    <name evidence="2" type="ORF">QP229_13035</name>
</gene>
<dbReference type="SUPFAM" id="SSF52518">
    <property type="entry name" value="Thiamin diphosphate-binding fold (THDP-binding)"/>
    <property type="match status" value="1"/>
</dbReference>
<dbReference type="Pfam" id="PF02776">
    <property type="entry name" value="TPP_enzyme_N"/>
    <property type="match status" value="1"/>
</dbReference>
<evidence type="ECO:0000259" key="1">
    <source>
        <dbReference type="Pfam" id="PF02776"/>
    </source>
</evidence>
<feature type="non-terminal residue" evidence="2">
    <location>
        <position position="1"/>
    </location>
</feature>
<dbReference type="RefSeq" id="WP_285312415.1">
    <property type="nucleotide sequence ID" value="NZ_JASOIH010000648.1"/>
</dbReference>
<name>A0AAW6XXN6_STRAG</name>
<reference evidence="2" key="1">
    <citation type="submission" date="2023-05" db="EMBL/GenBank/DDBJ databases">
        <title>Cataloging the Phylogenetic Diversity of Human Bladder Bacteria.</title>
        <authorList>
            <person name="Du J."/>
        </authorList>
    </citation>
    <scope>NUCLEOTIDE SEQUENCE</scope>
    <source>
        <strain evidence="2">UMB8703</strain>
    </source>
</reference>
<dbReference type="Proteomes" id="UP001230629">
    <property type="component" value="Unassembled WGS sequence"/>
</dbReference>
<dbReference type="AlphaFoldDB" id="A0AAW6XXN6"/>
<evidence type="ECO:0000313" key="2">
    <source>
        <dbReference type="EMBL" id="MDK6900873.1"/>
    </source>
</evidence>
<organism evidence="2 3">
    <name type="scientific">Streptococcus agalactiae</name>
    <dbReference type="NCBI Taxonomy" id="1311"/>
    <lineage>
        <taxon>Bacteria</taxon>
        <taxon>Bacillati</taxon>
        <taxon>Bacillota</taxon>
        <taxon>Bacilli</taxon>
        <taxon>Lactobacillales</taxon>
        <taxon>Streptococcaceae</taxon>
        <taxon>Streptococcus</taxon>
    </lineage>
</organism>
<protein>
    <submittedName>
        <fullName evidence="2">Thiamine pyrophosphate-binding protein</fullName>
    </submittedName>
</protein>
<comment type="caution">
    <text evidence="2">The sequence shown here is derived from an EMBL/GenBank/DDBJ whole genome shotgun (WGS) entry which is preliminary data.</text>
</comment>
<dbReference type="InterPro" id="IPR029061">
    <property type="entry name" value="THDP-binding"/>
</dbReference>
<feature type="domain" description="Thiamine pyrophosphate enzyme N-terminal TPP-binding" evidence="1">
    <location>
        <begin position="1"/>
        <end position="48"/>
    </location>
</feature>
<dbReference type="EMBL" id="JASOIH010000648">
    <property type="protein sequence ID" value="MDK6900873.1"/>
    <property type="molecule type" value="Genomic_DNA"/>
</dbReference>
<evidence type="ECO:0000313" key="3">
    <source>
        <dbReference type="Proteomes" id="UP001230629"/>
    </source>
</evidence>
<dbReference type="InterPro" id="IPR012001">
    <property type="entry name" value="Thiamin_PyroP_enz_TPP-bd_dom"/>
</dbReference>
<dbReference type="Gene3D" id="3.40.50.970">
    <property type="match status" value="1"/>
</dbReference>
<proteinExistence type="predicted"/>
<accession>A0AAW6XXN6</accession>
<dbReference type="PANTHER" id="PTHR42916:SF1">
    <property type="entry name" value="PROTEIN PHYLLO, CHLOROPLASTIC"/>
    <property type="match status" value="1"/>
</dbReference>
<feature type="non-terminal residue" evidence="2">
    <location>
        <position position="79"/>
    </location>
</feature>
<sequence>PVALCTTSGTAVANLHPAIAEADANGIPLIAVTADRPARLRGTGANQTTWQVGIFGQNLRAQADLPATDSAPAAVIGQV</sequence>
<dbReference type="PANTHER" id="PTHR42916">
    <property type="entry name" value="2-SUCCINYL-5-ENOLPYRUVYL-6-HYDROXY-3-CYCLOHEXENE-1-CARBOXYLATE SYNTHASE"/>
    <property type="match status" value="1"/>
</dbReference>
<dbReference type="GO" id="GO:0030976">
    <property type="term" value="F:thiamine pyrophosphate binding"/>
    <property type="evidence" value="ECO:0007669"/>
    <property type="project" value="InterPro"/>
</dbReference>